<name>A0A2A8BHA0_9BACI</name>
<gene>
    <name evidence="1" type="ORF">CN611_25845</name>
</gene>
<dbReference type="RefSeq" id="WP_098103320.1">
    <property type="nucleotide sequence ID" value="NZ_NUDL01000102.1"/>
</dbReference>
<accession>A0A2A8BHA0</accession>
<evidence type="ECO:0000313" key="1">
    <source>
        <dbReference type="EMBL" id="PEM48338.1"/>
    </source>
</evidence>
<comment type="caution">
    <text evidence="1">The sequence shown here is derived from an EMBL/GenBank/DDBJ whole genome shotgun (WGS) entry which is preliminary data.</text>
</comment>
<proteinExistence type="predicted"/>
<dbReference type="EMBL" id="NUDL01000102">
    <property type="protein sequence ID" value="PEM48338.1"/>
    <property type="molecule type" value="Genomic_DNA"/>
</dbReference>
<dbReference type="Proteomes" id="UP000220621">
    <property type="component" value="Unassembled WGS sequence"/>
</dbReference>
<protein>
    <submittedName>
        <fullName evidence="1">Uncharacterized protein</fullName>
    </submittedName>
</protein>
<evidence type="ECO:0000313" key="2">
    <source>
        <dbReference type="Proteomes" id="UP000220621"/>
    </source>
</evidence>
<reference evidence="1 2" key="1">
    <citation type="submission" date="2017-09" db="EMBL/GenBank/DDBJ databases">
        <title>Large-scale bioinformatics analysis of Bacillus genomes uncovers conserved roles of natural products in bacterial physiology.</title>
        <authorList>
            <consortium name="Agbiome Team Llc"/>
            <person name="Bleich R.M."/>
            <person name="Grubbs K.J."/>
            <person name="Santa Maria K.C."/>
            <person name="Allen S.E."/>
            <person name="Farag S."/>
            <person name="Shank E.A."/>
            <person name="Bowers A."/>
        </authorList>
    </citation>
    <scope>NUCLEOTIDE SEQUENCE [LARGE SCALE GENOMIC DNA]</scope>
    <source>
        <strain evidence="1 2">AFS010764</strain>
    </source>
</reference>
<sequence>MVSLQQFDYNHPIIEIIAIIITRDAHHPFLVDKAGIEIHSDITVTPSNTIGACAQGREFGDILIKDCISMEDYLKPEVLNQYLQ</sequence>
<organism evidence="1 2">
    <name type="scientific">Bacillus wiedmannii</name>
    <dbReference type="NCBI Taxonomy" id="1890302"/>
    <lineage>
        <taxon>Bacteria</taxon>
        <taxon>Bacillati</taxon>
        <taxon>Bacillota</taxon>
        <taxon>Bacilli</taxon>
        <taxon>Bacillales</taxon>
        <taxon>Bacillaceae</taxon>
        <taxon>Bacillus</taxon>
        <taxon>Bacillus cereus group</taxon>
    </lineage>
</organism>
<dbReference type="AlphaFoldDB" id="A0A2A8BHA0"/>